<keyword evidence="2" id="KW-1185">Reference proteome</keyword>
<organism evidence="1 2">
    <name type="scientific">Taxus chinensis</name>
    <name type="common">Chinese yew</name>
    <name type="synonym">Taxus wallichiana var. chinensis</name>
    <dbReference type="NCBI Taxonomy" id="29808"/>
    <lineage>
        <taxon>Eukaryota</taxon>
        <taxon>Viridiplantae</taxon>
        <taxon>Streptophyta</taxon>
        <taxon>Embryophyta</taxon>
        <taxon>Tracheophyta</taxon>
        <taxon>Spermatophyta</taxon>
        <taxon>Pinopsida</taxon>
        <taxon>Pinidae</taxon>
        <taxon>Conifers II</taxon>
        <taxon>Cupressales</taxon>
        <taxon>Taxaceae</taxon>
        <taxon>Taxus</taxon>
    </lineage>
</organism>
<sequence>MEVLGFWVNEALWACGGLSTDQWEWAKKLSVVAKLDLLCSRLAERGMEGLVSRSGPLKESLAAELLQEAILSVGFLLSRDVKVFLDASRSASGPILFAPFPIEGFVSTFVQFYSCFHLPPVEEEVVL</sequence>
<name>A0AA38GLP7_TAXCH</name>
<dbReference type="EMBL" id="JAHRHJ020000002">
    <property type="protein sequence ID" value="KAH9325839.1"/>
    <property type="molecule type" value="Genomic_DNA"/>
</dbReference>
<accession>A0AA38GLP7</accession>
<gene>
    <name evidence="1" type="ORF">KI387_006017</name>
</gene>
<reference evidence="1 2" key="1">
    <citation type="journal article" date="2021" name="Nat. Plants">
        <title>The Taxus genome provides insights into paclitaxel biosynthesis.</title>
        <authorList>
            <person name="Xiong X."/>
            <person name="Gou J."/>
            <person name="Liao Q."/>
            <person name="Li Y."/>
            <person name="Zhou Q."/>
            <person name="Bi G."/>
            <person name="Li C."/>
            <person name="Du R."/>
            <person name="Wang X."/>
            <person name="Sun T."/>
            <person name="Guo L."/>
            <person name="Liang H."/>
            <person name="Lu P."/>
            <person name="Wu Y."/>
            <person name="Zhang Z."/>
            <person name="Ro D.K."/>
            <person name="Shang Y."/>
            <person name="Huang S."/>
            <person name="Yan J."/>
        </authorList>
    </citation>
    <scope>NUCLEOTIDE SEQUENCE [LARGE SCALE GENOMIC DNA]</scope>
    <source>
        <strain evidence="1">Ta-2019</strain>
    </source>
</reference>
<feature type="non-terminal residue" evidence="1">
    <location>
        <position position="127"/>
    </location>
</feature>
<evidence type="ECO:0000313" key="1">
    <source>
        <dbReference type="EMBL" id="KAH9325839.1"/>
    </source>
</evidence>
<evidence type="ECO:0000313" key="2">
    <source>
        <dbReference type="Proteomes" id="UP000824469"/>
    </source>
</evidence>
<proteinExistence type="predicted"/>
<dbReference type="AlphaFoldDB" id="A0AA38GLP7"/>
<protein>
    <submittedName>
        <fullName evidence="1">Uncharacterized protein</fullName>
    </submittedName>
</protein>
<dbReference type="Proteomes" id="UP000824469">
    <property type="component" value="Unassembled WGS sequence"/>
</dbReference>
<comment type="caution">
    <text evidence="1">The sequence shown here is derived from an EMBL/GenBank/DDBJ whole genome shotgun (WGS) entry which is preliminary data.</text>
</comment>